<organism evidence="1 2">
    <name type="scientific">Singulisphaera acidiphila (strain ATCC BAA-1392 / DSM 18658 / VKM B-2454 / MOB10)</name>
    <dbReference type="NCBI Taxonomy" id="886293"/>
    <lineage>
        <taxon>Bacteria</taxon>
        <taxon>Pseudomonadati</taxon>
        <taxon>Planctomycetota</taxon>
        <taxon>Planctomycetia</taxon>
        <taxon>Isosphaerales</taxon>
        <taxon>Isosphaeraceae</taxon>
        <taxon>Singulisphaera</taxon>
    </lineage>
</organism>
<name>L0DNV5_SINAD</name>
<evidence type="ECO:0000313" key="2">
    <source>
        <dbReference type="Proteomes" id="UP000010798"/>
    </source>
</evidence>
<keyword evidence="2" id="KW-1185">Reference proteome</keyword>
<dbReference type="KEGG" id="saci:Sinac_6867"/>
<protein>
    <submittedName>
        <fullName evidence="1">Uncharacterized protein</fullName>
    </submittedName>
</protein>
<evidence type="ECO:0000313" key="1">
    <source>
        <dbReference type="EMBL" id="AGA30927.1"/>
    </source>
</evidence>
<gene>
    <name evidence="1" type="ordered locus">Sinac_6867</name>
</gene>
<dbReference type="EMBL" id="CP003364">
    <property type="protein sequence ID" value="AGA30927.1"/>
    <property type="molecule type" value="Genomic_DNA"/>
</dbReference>
<proteinExistence type="predicted"/>
<sequence>MKRGEPVFPVPPPFYLLLVESRTMVRFCRGTYFFSAAVAAEAEVDFDLMSKSITGS</sequence>
<accession>L0DNV5</accession>
<reference evidence="1 2" key="1">
    <citation type="submission" date="2012-02" db="EMBL/GenBank/DDBJ databases">
        <title>Complete sequence of chromosome of Singulisphaera acidiphila DSM 18658.</title>
        <authorList>
            <consortium name="US DOE Joint Genome Institute (JGI-PGF)"/>
            <person name="Lucas S."/>
            <person name="Copeland A."/>
            <person name="Lapidus A."/>
            <person name="Glavina del Rio T."/>
            <person name="Dalin E."/>
            <person name="Tice H."/>
            <person name="Bruce D."/>
            <person name="Goodwin L."/>
            <person name="Pitluck S."/>
            <person name="Peters L."/>
            <person name="Ovchinnikova G."/>
            <person name="Chertkov O."/>
            <person name="Kyrpides N."/>
            <person name="Mavromatis K."/>
            <person name="Ivanova N."/>
            <person name="Brettin T."/>
            <person name="Detter J.C."/>
            <person name="Han C."/>
            <person name="Larimer F."/>
            <person name="Land M."/>
            <person name="Hauser L."/>
            <person name="Markowitz V."/>
            <person name="Cheng J.-F."/>
            <person name="Hugenholtz P."/>
            <person name="Woyke T."/>
            <person name="Wu D."/>
            <person name="Tindall B."/>
            <person name="Pomrenke H."/>
            <person name="Brambilla E."/>
            <person name="Klenk H.-P."/>
            <person name="Eisen J.A."/>
        </authorList>
    </citation>
    <scope>NUCLEOTIDE SEQUENCE [LARGE SCALE GENOMIC DNA]</scope>
    <source>
        <strain evidence="2">ATCC BAA-1392 / DSM 18658 / VKM B-2454 / MOB10</strain>
    </source>
</reference>
<dbReference type="Proteomes" id="UP000010798">
    <property type="component" value="Chromosome"/>
</dbReference>
<dbReference type="AlphaFoldDB" id="L0DNV5"/>
<dbReference type="HOGENOM" id="CLU_3011888_0_0_0"/>